<sequence>MSDDTASDNDLASLFEKNVRWAEGMEKRSPGFFTSLLTQQTPQYLWIGCADSRVPANELVGLLPGDVFVHRNVANVVAHSDLNALSVIQFAVDALKVRHVMVVGHSKCGGVTAALNNTRVGVVDNWLRHVQDVRNLHLDFLMSLPEERRVDALVELNVLEQARNVCLSTVVEDAWVRGQTVSVHGWVYGLHNGLLKDLSFTVNSTDDVAPAYQRALLALKLRHLPVV</sequence>
<keyword evidence="2 6" id="KW-0479">Metal-binding</keyword>
<feature type="binding site" evidence="6">
    <location>
        <position position="108"/>
    </location>
    <ligand>
        <name>Zn(2+)</name>
        <dbReference type="ChEBI" id="CHEBI:29105"/>
    </ligand>
</feature>
<keyword evidence="3 6" id="KW-0862">Zinc</keyword>
<dbReference type="InterPro" id="IPR015892">
    <property type="entry name" value="Carbonic_anhydrase_CS"/>
</dbReference>
<keyword evidence="9" id="KW-1185">Reference proteome</keyword>
<comment type="catalytic activity">
    <reaction evidence="5 7">
        <text>hydrogencarbonate + H(+) = CO2 + H2O</text>
        <dbReference type="Rhea" id="RHEA:10748"/>
        <dbReference type="ChEBI" id="CHEBI:15377"/>
        <dbReference type="ChEBI" id="CHEBI:15378"/>
        <dbReference type="ChEBI" id="CHEBI:16526"/>
        <dbReference type="ChEBI" id="CHEBI:17544"/>
        <dbReference type="EC" id="4.2.1.1"/>
    </reaction>
</comment>
<dbReference type="GO" id="GO:0004089">
    <property type="term" value="F:carbonate dehydratase activity"/>
    <property type="evidence" value="ECO:0007669"/>
    <property type="project" value="UniProtKB-UniRule"/>
</dbReference>
<dbReference type="InterPro" id="IPR001765">
    <property type="entry name" value="Carbonic_anhydrase"/>
</dbReference>
<dbReference type="PROSITE" id="PS00705">
    <property type="entry name" value="PROK_CO2_ANHYDRASE_2"/>
    <property type="match status" value="1"/>
</dbReference>
<dbReference type="CDD" id="cd00883">
    <property type="entry name" value="beta_CA_cladeA"/>
    <property type="match status" value="1"/>
</dbReference>
<dbReference type="PROSITE" id="PS00704">
    <property type="entry name" value="PROK_CO2_ANHYDRASE_1"/>
    <property type="match status" value="1"/>
</dbReference>
<dbReference type="RefSeq" id="WP_275685108.1">
    <property type="nucleotide sequence ID" value="NZ_JAJLJH010000011.1"/>
</dbReference>
<feature type="binding site" evidence="6">
    <location>
        <position position="51"/>
    </location>
    <ligand>
        <name>Zn(2+)</name>
        <dbReference type="ChEBI" id="CHEBI:29105"/>
    </ligand>
</feature>
<comment type="similarity">
    <text evidence="1 7">Belongs to the beta-class carbonic anhydrase family.</text>
</comment>
<feature type="binding site" evidence="6">
    <location>
        <position position="49"/>
    </location>
    <ligand>
        <name>Zn(2+)</name>
        <dbReference type="ChEBI" id="CHEBI:29105"/>
    </ligand>
</feature>
<dbReference type="GO" id="GO:0008270">
    <property type="term" value="F:zinc ion binding"/>
    <property type="evidence" value="ECO:0007669"/>
    <property type="project" value="UniProtKB-UniRule"/>
</dbReference>
<evidence type="ECO:0000256" key="7">
    <source>
        <dbReference type="RuleBase" id="RU003956"/>
    </source>
</evidence>
<evidence type="ECO:0000313" key="9">
    <source>
        <dbReference type="Proteomes" id="UP001139353"/>
    </source>
</evidence>
<evidence type="ECO:0000256" key="1">
    <source>
        <dbReference type="ARBA" id="ARBA00006217"/>
    </source>
</evidence>
<gene>
    <name evidence="8" type="primary">can</name>
    <name evidence="8" type="ORF">LPC04_25400</name>
</gene>
<evidence type="ECO:0000256" key="6">
    <source>
        <dbReference type="PIRSR" id="PIRSR601765-1"/>
    </source>
</evidence>
<comment type="function">
    <text evidence="7">Reversible hydration of carbon dioxide.</text>
</comment>
<dbReference type="Pfam" id="PF00484">
    <property type="entry name" value="Pro_CA"/>
    <property type="match status" value="1"/>
</dbReference>
<dbReference type="SUPFAM" id="SSF53056">
    <property type="entry name" value="beta-carbonic anhydrase, cab"/>
    <property type="match status" value="1"/>
</dbReference>
<protein>
    <recommendedName>
        <fullName evidence="7">Carbonic anhydrase</fullName>
        <ecNumber evidence="7">4.2.1.1</ecNumber>
    </recommendedName>
    <alternativeName>
        <fullName evidence="7">Carbonate dehydratase</fullName>
    </alternativeName>
</protein>
<dbReference type="InterPro" id="IPR036874">
    <property type="entry name" value="Carbonic_anhydrase_sf"/>
</dbReference>
<evidence type="ECO:0000256" key="4">
    <source>
        <dbReference type="ARBA" id="ARBA00023239"/>
    </source>
</evidence>
<accession>A0A9X1YPS6</accession>
<evidence type="ECO:0000313" key="8">
    <source>
        <dbReference type="EMBL" id="MCK9689065.1"/>
    </source>
</evidence>
<evidence type="ECO:0000256" key="3">
    <source>
        <dbReference type="ARBA" id="ARBA00022833"/>
    </source>
</evidence>
<dbReference type="Gene3D" id="3.40.1050.10">
    <property type="entry name" value="Carbonic anhydrase"/>
    <property type="match status" value="1"/>
</dbReference>
<evidence type="ECO:0000256" key="2">
    <source>
        <dbReference type="ARBA" id="ARBA00022723"/>
    </source>
</evidence>
<comment type="cofactor">
    <cofactor evidence="6">
        <name>Zn(2+)</name>
        <dbReference type="ChEBI" id="CHEBI:29105"/>
    </cofactor>
    <text evidence="6">Binds 1 zinc ion per subunit.</text>
</comment>
<name>A0A9X1YPS6_9BURK</name>
<organism evidence="8 9">
    <name type="scientific">Scleromatobacter humisilvae</name>
    <dbReference type="NCBI Taxonomy" id="2897159"/>
    <lineage>
        <taxon>Bacteria</taxon>
        <taxon>Pseudomonadati</taxon>
        <taxon>Pseudomonadota</taxon>
        <taxon>Betaproteobacteria</taxon>
        <taxon>Burkholderiales</taxon>
        <taxon>Sphaerotilaceae</taxon>
        <taxon>Scleromatobacter</taxon>
    </lineage>
</organism>
<dbReference type="Proteomes" id="UP001139353">
    <property type="component" value="Unassembled WGS sequence"/>
</dbReference>
<comment type="caution">
    <text evidence="8">The sequence shown here is derived from an EMBL/GenBank/DDBJ whole genome shotgun (WGS) entry which is preliminary data.</text>
</comment>
<dbReference type="PANTHER" id="PTHR11002">
    <property type="entry name" value="CARBONIC ANHYDRASE"/>
    <property type="match status" value="1"/>
</dbReference>
<dbReference type="EMBL" id="JAJLJH010000011">
    <property type="protein sequence ID" value="MCK9689065.1"/>
    <property type="molecule type" value="Genomic_DNA"/>
</dbReference>
<dbReference type="PANTHER" id="PTHR11002:SF76">
    <property type="entry name" value="CARBONIC ANHYDRASE"/>
    <property type="match status" value="1"/>
</dbReference>
<dbReference type="EC" id="4.2.1.1" evidence="7"/>
<proteinExistence type="inferred from homology"/>
<evidence type="ECO:0000256" key="5">
    <source>
        <dbReference type="ARBA" id="ARBA00048348"/>
    </source>
</evidence>
<dbReference type="NCBIfam" id="NF007756">
    <property type="entry name" value="PRK10437.1"/>
    <property type="match status" value="1"/>
</dbReference>
<feature type="binding site" evidence="6">
    <location>
        <position position="105"/>
    </location>
    <ligand>
        <name>Zn(2+)</name>
        <dbReference type="ChEBI" id="CHEBI:29105"/>
    </ligand>
</feature>
<dbReference type="GO" id="GO:0015976">
    <property type="term" value="P:carbon utilization"/>
    <property type="evidence" value="ECO:0007669"/>
    <property type="project" value="InterPro"/>
</dbReference>
<reference evidence="8" key="1">
    <citation type="submission" date="2021-11" db="EMBL/GenBank/DDBJ databases">
        <title>BS-T2-15 a new species belonging to the Comamonadaceae family isolated from the soil of a French oak forest.</title>
        <authorList>
            <person name="Mieszkin S."/>
            <person name="Alain K."/>
        </authorList>
    </citation>
    <scope>NUCLEOTIDE SEQUENCE</scope>
    <source>
        <strain evidence="8">BS-T2-15</strain>
    </source>
</reference>
<dbReference type="AlphaFoldDB" id="A0A9X1YPS6"/>
<keyword evidence="4 7" id="KW-0456">Lyase</keyword>
<dbReference type="FunFam" id="3.40.1050.10:FF:000001">
    <property type="entry name" value="Carbonic anhydrase"/>
    <property type="match status" value="1"/>
</dbReference>
<dbReference type="SMART" id="SM00947">
    <property type="entry name" value="Pro_CA"/>
    <property type="match status" value="1"/>
</dbReference>